<dbReference type="Gene3D" id="1.10.630.10">
    <property type="entry name" value="Cytochrome P450"/>
    <property type="match status" value="1"/>
</dbReference>
<dbReference type="GO" id="GO:0004497">
    <property type="term" value="F:monooxygenase activity"/>
    <property type="evidence" value="ECO:0007669"/>
    <property type="project" value="UniProtKB-KW"/>
</dbReference>
<organism evidence="8 9">
    <name type="scientific">Holothuria leucospilota</name>
    <name type="common">Black long sea cucumber</name>
    <name type="synonym">Mertensiothuria leucospilota</name>
    <dbReference type="NCBI Taxonomy" id="206669"/>
    <lineage>
        <taxon>Eukaryota</taxon>
        <taxon>Metazoa</taxon>
        <taxon>Echinodermata</taxon>
        <taxon>Eleutherozoa</taxon>
        <taxon>Echinozoa</taxon>
        <taxon>Holothuroidea</taxon>
        <taxon>Aspidochirotacea</taxon>
        <taxon>Aspidochirotida</taxon>
        <taxon>Holothuriidae</taxon>
        <taxon>Holothuria</taxon>
    </lineage>
</organism>
<evidence type="ECO:0000313" key="8">
    <source>
        <dbReference type="EMBL" id="KAJ8024252.1"/>
    </source>
</evidence>
<evidence type="ECO:0000256" key="4">
    <source>
        <dbReference type="ARBA" id="ARBA00023136"/>
    </source>
</evidence>
<evidence type="ECO:0000256" key="3">
    <source>
        <dbReference type="ARBA" id="ARBA00022824"/>
    </source>
</evidence>
<dbReference type="InterPro" id="IPR002401">
    <property type="entry name" value="Cyt_P450_E_grp-I"/>
</dbReference>
<keyword evidence="6" id="KW-0560">Oxidoreductase</keyword>
<keyword evidence="6" id="KW-0503">Monooxygenase</keyword>
<dbReference type="GO" id="GO:0005789">
    <property type="term" value="C:endoplasmic reticulum membrane"/>
    <property type="evidence" value="ECO:0007669"/>
    <property type="project" value="UniProtKB-SubCell"/>
</dbReference>
<dbReference type="Pfam" id="PF00067">
    <property type="entry name" value="p450"/>
    <property type="match status" value="1"/>
</dbReference>
<keyword evidence="5 6" id="KW-0479">Metal-binding</keyword>
<feature type="transmembrane region" description="Helical" evidence="7">
    <location>
        <begin position="6"/>
        <end position="27"/>
    </location>
</feature>
<keyword evidence="4 7" id="KW-0472">Membrane</keyword>
<comment type="similarity">
    <text evidence="2 6">Belongs to the cytochrome P450 family.</text>
</comment>
<keyword evidence="3" id="KW-0256">Endoplasmic reticulum</keyword>
<protein>
    <submittedName>
        <fullName evidence="8">Cytochrome P450 4V2</fullName>
    </submittedName>
</protein>
<evidence type="ECO:0000256" key="6">
    <source>
        <dbReference type="RuleBase" id="RU000461"/>
    </source>
</evidence>
<sequence>MEFTKVMWYLLGIAVVGFGSIFVRKICRYICQRYRLRNVKGPRGVPFLGNILQFGRNNVDFFKAMGNWCNEFREAGCFKLFFGLQPAVVVFNAYDMEKIFRDTSLDKKGLFYQLFVPWLGDGLLISKGSKWMTRRKLLTPSFHFSILTQFLPAFNEHAQTLTKKLCGLCDGSPVDVDPFVTLCSLDIICDTIMGLNLGAQKGQGEDYVHAVHRLGDICMMRTHYPWYWNETLFRFMDIGREYVKCLDIVHQTTKKVIKERKMENLKKDVGDTIIDDSTLDVRKRRRLAFLDLLIEVQKQNKDFTDEGIQEEVDTFMFEGHDTVSTSIAFAMYFIGRHPAVQRKLQAELDMVFGNDRERLVTNEDLQKLEYLSCVMKESQRMMATVPMIFRQLETDKNTCGTTIPKGTIFIIASHWLHRDPKQFPNPDTYDPDRFLPANSAGRHNFAFVPFSAGHRNCIGQRFAIMEQKVILATLIRKLQLTSTQDINDILLFQAPVLRSVEGIKIELTPRK</sequence>
<evidence type="ECO:0000256" key="7">
    <source>
        <dbReference type="SAM" id="Phobius"/>
    </source>
</evidence>
<dbReference type="InterPro" id="IPR050196">
    <property type="entry name" value="Cytochrome_P450_Monoox"/>
</dbReference>
<evidence type="ECO:0000256" key="1">
    <source>
        <dbReference type="ARBA" id="ARBA00004586"/>
    </source>
</evidence>
<reference evidence="8" key="1">
    <citation type="submission" date="2021-10" db="EMBL/GenBank/DDBJ databases">
        <title>Tropical sea cucumber genome reveals ecological adaptation and Cuvierian tubules defense mechanism.</title>
        <authorList>
            <person name="Chen T."/>
        </authorList>
    </citation>
    <scope>NUCLEOTIDE SEQUENCE</scope>
    <source>
        <strain evidence="8">Nanhai2018</strain>
        <tissue evidence="8">Muscle</tissue>
    </source>
</reference>
<dbReference type="CDD" id="cd20628">
    <property type="entry name" value="CYP4"/>
    <property type="match status" value="1"/>
</dbReference>
<dbReference type="PANTHER" id="PTHR24291">
    <property type="entry name" value="CYTOCHROME P450 FAMILY 4"/>
    <property type="match status" value="1"/>
</dbReference>
<keyword evidence="7" id="KW-1133">Transmembrane helix</keyword>
<dbReference type="InterPro" id="IPR036396">
    <property type="entry name" value="Cyt_P450_sf"/>
</dbReference>
<keyword evidence="5 6" id="KW-0408">Iron</keyword>
<comment type="caution">
    <text evidence="8">The sequence shown here is derived from an EMBL/GenBank/DDBJ whole genome shotgun (WGS) entry which is preliminary data.</text>
</comment>
<name>A0A9Q0YQ31_HOLLE</name>
<evidence type="ECO:0000256" key="5">
    <source>
        <dbReference type="PIRSR" id="PIRSR602401-1"/>
    </source>
</evidence>
<proteinExistence type="inferred from homology"/>
<keyword evidence="7" id="KW-0812">Transmembrane</keyword>
<keyword evidence="9" id="KW-1185">Reference proteome</keyword>
<dbReference type="GO" id="GO:0016705">
    <property type="term" value="F:oxidoreductase activity, acting on paired donors, with incorporation or reduction of molecular oxygen"/>
    <property type="evidence" value="ECO:0007669"/>
    <property type="project" value="InterPro"/>
</dbReference>
<dbReference type="SUPFAM" id="SSF48264">
    <property type="entry name" value="Cytochrome P450"/>
    <property type="match status" value="1"/>
</dbReference>
<dbReference type="PRINTS" id="PR00385">
    <property type="entry name" value="P450"/>
</dbReference>
<dbReference type="InterPro" id="IPR017972">
    <property type="entry name" value="Cyt_P450_CS"/>
</dbReference>
<dbReference type="Proteomes" id="UP001152320">
    <property type="component" value="Chromosome 19"/>
</dbReference>
<evidence type="ECO:0000256" key="2">
    <source>
        <dbReference type="ARBA" id="ARBA00010617"/>
    </source>
</evidence>
<dbReference type="GO" id="GO:0005506">
    <property type="term" value="F:iron ion binding"/>
    <property type="evidence" value="ECO:0007669"/>
    <property type="project" value="InterPro"/>
</dbReference>
<evidence type="ECO:0000313" key="9">
    <source>
        <dbReference type="Proteomes" id="UP001152320"/>
    </source>
</evidence>
<dbReference type="EMBL" id="JAIZAY010000019">
    <property type="protein sequence ID" value="KAJ8024252.1"/>
    <property type="molecule type" value="Genomic_DNA"/>
</dbReference>
<dbReference type="InterPro" id="IPR001128">
    <property type="entry name" value="Cyt_P450"/>
</dbReference>
<dbReference type="AlphaFoldDB" id="A0A9Q0YQ31"/>
<dbReference type="PROSITE" id="PS00086">
    <property type="entry name" value="CYTOCHROME_P450"/>
    <property type="match status" value="1"/>
</dbReference>
<accession>A0A9Q0YQ31</accession>
<gene>
    <name evidence="8" type="ORF">HOLleu_36934</name>
</gene>
<dbReference type="GO" id="GO:0020037">
    <property type="term" value="F:heme binding"/>
    <property type="evidence" value="ECO:0007669"/>
    <property type="project" value="InterPro"/>
</dbReference>
<dbReference type="PRINTS" id="PR00463">
    <property type="entry name" value="EP450I"/>
</dbReference>
<keyword evidence="5 6" id="KW-0349">Heme</keyword>
<comment type="subcellular location">
    <subcellularLocation>
        <location evidence="1">Endoplasmic reticulum membrane</location>
    </subcellularLocation>
</comment>
<dbReference type="OrthoDB" id="1470350at2759"/>
<dbReference type="PANTHER" id="PTHR24291:SF189">
    <property type="entry name" value="CYTOCHROME P450 4C3-RELATED"/>
    <property type="match status" value="1"/>
</dbReference>
<comment type="cofactor">
    <cofactor evidence="5">
        <name>heme</name>
        <dbReference type="ChEBI" id="CHEBI:30413"/>
    </cofactor>
</comment>
<feature type="binding site" description="axial binding residue" evidence="5">
    <location>
        <position position="457"/>
    </location>
    <ligand>
        <name>heme</name>
        <dbReference type="ChEBI" id="CHEBI:30413"/>
    </ligand>
    <ligandPart>
        <name>Fe</name>
        <dbReference type="ChEBI" id="CHEBI:18248"/>
    </ligandPart>
</feature>